<gene>
    <name evidence="2" type="ORF">NQU55_27775</name>
</gene>
<feature type="region of interest" description="Disordered" evidence="1">
    <location>
        <begin position="319"/>
        <end position="343"/>
    </location>
</feature>
<feature type="compositionally biased region" description="Basic and acidic residues" evidence="1">
    <location>
        <begin position="1"/>
        <end position="11"/>
    </location>
</feature>
<protein>
    <submittedName>
        <fullName evidence="2">Uncharacterized protein</fullName>
    </submittedName>
</protein>
<name>A0A9X2LKQ1_9ACTN</name>
<feature type="region of interest" description="Disordered" evidence="1">
    <location>
        <begin position="206"/>
        <end position="246"/>
    </location>
</feature>
<dbReference type="AlphaFoldDB" id="A0A9X2LKQ1"/>
<sequence length="773" mass="82019">MTTHPTERSAPADDTPVSFHDHLLPGIEAGRYRITVDQQLPAEDLPGARLDPVEQIVNVRAAQFRLDPSWVHAVYPAAHSQGPFGGLLPHITLNPAALPWEREPFTSGVQNPARDARAPWLALLLFGEGELPGDPNALGTTASVTVRALLDGDAAVYGPALDRNAVDPALFDTPCQVVDVPRDLLAQLLPEPSDLAFLAHVRTGGEDAAPGAAPDASPDAAPAEGHDGRLSHDGQRSQDGRLSHDGRLTQDAHAVITTARFPGTGRGRYAAHLVSLEGHVPPPGPQAADDKPVRLVSLHSWTFTSCPASGDGFGRLAGRFTPGNGEHSAAPLRPAPTAGSGLPDELATLLEQGMVPMTHITESGERALAWYSGPFLPRVAPGLPRPEHGHFPDADGLLLHEPRTGTFATGYACAWNVGRALALADPGFATTLVRLRHQGRLRRATERQYTTYRRQLFHSAPSAGPSGPAPRAAVRAAAPTPREQFEELLRGDALSALAASFGTPGDDDAEPRPRTAPAAPATYRLHAPPRSAAPQPPSSDARETAAWLARLRTLSGVPFDCLVPDQRMLPPESLRLFHVDRGWLDALLDGARSLDRHPAADTATDAELDGLLDDQGSVPAAGLLLRSALVPGWPTLRVEARTASGTVPVKVIRREPLGGDVLLMLFDRMPDRLTISEPHQGLHFGVDDQGNVALRSLAPGEVGRPLERSVPVGTDPALTVTTPAGARVLDIGRLAVRLAEDVKPGSPLSPAELAVQLVRAPEQLTLSFEGTTR</sequence>
<organism evidence="2 3">
    <name type="scientific">Streptomyces telluris</name>
    <dbReference type="NCBI Taxonomy" id="2720021"/>
    <lineage>
        <taxon>Bacteria</taxon>
        <taxon>Bacillati</taxon>
        <taxon>Actinomycetota</taxon>
        <taxon>Actinomycetes</taxon>
        <taxon>Kitasatosporales</taxon>
        <taxon>Streptomycetaceae</taxon>
        <taxon>Streptomyces</taxon>
    </lineage>
</organism>
<feature type="compositionally biased region" description="Low complexity" evidence="1">
    <location>
        <begin position="206"/>
        <end position="223"/>
    </location>
</feature>
<evidence type="ECO:0000313" key="3">
    <source>
        <dbReference type="Proteomes" id="UP001142374"/>
    </source>
</evidence>
<comment type="caution">
    <text evidence="2">The sequence shown here is derived from an EMBL/GenBank/DDBJ whole genome shotgun (WGS) entry which is preliminary data.</text>
</comment>
<dbReference type="Proteomes" id="UP001142374">
    <property type="component" value="Unassembled WGS sequence"/>
</dbReference>
<dbReference type="RefSeq" id="WP_168093752.1">
    <property type="nucleotide sequence ID" value="NZ_JAATER010000174.1"/>
</dbReference>
<accession>A0A9X2LKQ1</accession>
<evidence type="ECO:0000313" key="2">
    <source>
        <dbReference type="EMBL" id="MCQ8773526.1"/>
    </source>
</evidence>
<dbReference type="EMBL" id="JANIID010000031">
    <property type="protein sequence ID" value="MCQ8773526.1"/>
    <property type="molecule type" value="Genomic_DNA"/>
</dbReference>
<feature type="region of interest" description="Disordered" evidence="1">
    <location>
        <begin position="499"/>
        <end position="543"/>
    </location>
</feature>
<feature type="compositionally biased region" description="Basic and acidic residues" evidence="1">
    <location>
        <begin position="224"/>
        <end position="246"/>
    </location>
</feature>
<evidence type="ECO:0000256" key="1">
    <source>
        <dbReference type="SAM" id="MobiDB-lite"/>
    </source>
</evidence>
<feature type="region of interest" description="Disordered" evidence="1">
    <location>
        <begin position="458"/>
        <end position="482"/>
    </location>
</feature>
<reference evidence="2" key="1">
    <citation type="submission" date="2022-06" db="EMBL/GenBank/DDBJ databases">
        <title>WGS of actinobacteria.</title>
        <authorList>
            <person name="Thawai C."/>
        </authorList>
    </citation>
    <scope>NUCLEOTIDE SEQUENCE</scope>
    <source>
        <strain evidence="2">AA8</strain>
    </source>
</reference>
<feature type="compositionally biased region" description="Low complexity" evidence="1">
    <location>
        <begin position="459"/>
        <end position="482"/>
    </location>
</feature>
<proteinExistence type="predicted"/>
<keyword evidence="3" id="KW-1185">Reference proteome</keyword>
<feature type="compositionally biased region" description="Low complexity" evidence="1">
    <location>
        <begin position="515"/>
        <end position="533"/>
    </location>
</feature>
<feature type="region of interest" description="Disordered" evidence="1">
    <location>
        <begin position="1"/>
        <end position="20"/>
    </location>
</feature>